<proteinExistence type="inferred from homology"/>
<dbReference type="InterPro" id="IPR010992">
    <property type="entry name" value="IHF-like_DNA-bd_dom_sf"/>
</dbReference>
<keyword evidence="7" id="KW-1185">Reference proteome</keyword>
<dbReference type="Proteomes" id="UP000196027">
    <property type="component" value="Chromosome"/>
</dbReference>
<dbReference type="InterPro" id="IPR020816">
    <property type="entry name" value="Histone-like_DNA-bd_CS"/>
</dbReference>
<evidence type="ECO:0000256" key="4">
    <source>
        <dbReference type="ARBA" id="ARBA00023125"/>
    </source>
</evidence>
<keyword evidence="3" id="KW-0226">DNA condensation</keyword>
<comment type="function">
    <text evidence="1">Histone-like DNA-binding protein which is capable of wrapping DNA to stabilize it, and thus to prevent its denaturation under extreme environmental conditions.</text>
</comment>
<dbReference type="GO" id="GO:0005829">
    <property type="term" value="C:cytosol"/>
    <property type="evidence" value="ECO:0007669"/>
    <property type="project" value="TreeGrafter"/>
</dbReference>
<dbReference type="PROSITE" id="PS00045">
    <property type="entry name" value="HISTONE_LIKE"/>
    <property type="match status" value="1"/>
</dbReference>
<evidence type="ECO:0000256" key="1">
    <source>
        <dbReference type="ARBA" id="ARBA00003819"/>
    </source>
</evidence>
<dbReference type="GO" id="GO:0003677">
    <property type="term" value="F:DNA binding"/>
    <property type="evidence" value="ECO:0007669"/>
    <property type="project" value="UniProtKB-KW"/>
</dbReference>
<evidence type="ECO:0000256" key="5">
    <source>
        <dbReference type="RuleBase" id="RU003939"/>
    </source>
</evidence>
<dbReference type="InterPro" id="IPR000119">
    <property type="entry name" value="Hist_DNA-bd"/>
</dbReference>
<organism evidence="6 7">
    <name type="scientific">Oleiphilus messinensis</name>
    <dbReference type="NCBI Taxonomy" id="141451"/>
    <lineage>
        <taxon>Bacteria</taxon>
        <taxon>Pseudomonadati</taxon>
        <taxon>Pseudomonadota</taxon>
        <taxon>Gammaproteobacteria</taxon>
        <taxon>Oceanospirillales</taxon>
        <taxon>Oleiphilaceae</taxon>
        <taxon>Oleiphilus</taxon>
    </lineage>
</organism>
<reference evidence="6 7" key="1">
    <citation type="submission" date="2017-05" db="EMBL/GenBank/DDBJ databases">
        <title>Genomic insights into alkan degradation activity of Oleiphilus messinensis.</title>
        <authorList>
            <person name="Kozyavkin S.A."/>
            <person name="Slesarev A.I."/>
            <person name="Golyshin P.N."/>
            <person name="Korzhenkov A."/>
            <person name="Golyshina O.N."/>
            <person name="Toshchakov S.V."/>
        </authorList>
    </citation>
    <scope>NUCLEOTIDE SEQUENCE [LARGE SCALE GENOMIC DNA]</scope>
    <source>
        <strain evidence="6 7">ME102</strain>
    </source>
</reference>
<keyword evidence="4 6" id="KW-0238">DNA-binding</keyword>
<dbReference type="Pfam" id="PF00216">
    <property type="entry name" value="Bac_DNA_binding"/>
    <property type="match status" value="1"/>
</dbReference>
<dbReference type="GO" id="GO:0030527">
    <property type="term" value="F:structural constituent of chromatin"/>
    <property type="evidence" value="ECO:0007669"/>
    <property type="project" value="InterPro"/>
</dbReference>
<dbReference type="PANTHER" id="PTHR33175:SF3">
    <property type="entry name" value="DNA-BINDING PROTEIN HU-BETA"/>
    <property type="match status" value="1"/>
</dbReference>
<evidence type="ECO:0000256" key="3">
    <source>
        <dbReference type="ARBA" id="ARBA00023067"/>
    </source>
</evidence>
<dbReference type="KEGG" id="ome:OLMES_0326"/>
<protein>
    <submittedName>
        <fullName evidence="6">DNA-binding protein HU-beta</fullName>
    </submittedName>
</protein>
<accession>A0A1Y0I1U8</accession>
<name>A0A1Y0I1U8_9GAMM</name>
<dbReference type="GO" id="GO:0030261">
    <property type="term" value="P:chromosome condensation"/>
    <property type="evidence" value="ECO:0007669"/>
    <property type="project" value="UniProtKB-KW"/>
</dbReference>
<dbReference type="AlphaFoldDB" id="A0A1Y0I1U8"/>
<dbReference type="EMBL" id="CP021425">
    <property type="protein sequence ID" value="ARU54432.1"/>
    <property type="molecule type" value="Genomic_DNA"/>
</dbReference>
<dbReference type="PANTHER" id="PTHR33175">
    <property type="entry name" value="DNA-BINDING PROTEIN HU"/>
    <property type="match status" value="1"/>
</dbReference>
<evidence type="ECO:0000256" key="2">
    <source>
        <dbReference type="ARBA" id="ARBA00010529"/>
    </source>
</evidence>
<gene>
    <name evidence="6" type="ORF">OLMES_0326</name>
</gene>
<dbReference type="SUPFAM" id="SSF47729">
    <property type="entry name" value="IHF-like DNA-binding proteins"/>
    <property type="match status" value="1"/>
</dbReference>
<dbReference type="Gene3D" id="4.10.520.10">
    <property type="entry name" value="IHF-like DNA-binding proteins"/>
    <property type="match status" value="1"/>
</dbReference>
<evidence type="ECO:0000313" key="7">
    <source>
        <dbReference type="Proteomes" id="UP000196027"/>
    </source>
</evidence>
<sequence length="92" mass="9618">MNKPELASLIATQSQLSKAKASEVITVVTDEITNALASGASVSLLGFGSFNVTQRKARSGRNPQTGQTMTIAASQGVHFKPGKSLREAVNES</sequence>
<dbReference type="OrthoDB" id="9799835at2"/>
<dbReference type="PRINTS" id="PR01727">
    <property type="entry name" value="DNABINDINGHU"/>
</dbReference>
<dbReference type="SMART" id="SM00411">
    <property type="entry name" value="BHL"/>
    <property type="match status" value="1"/>
</dbReference>
<comment type="similarity">
    <text evidence="2 5">Belongs to the bacterial histone-like protein family.</text>
</comment>
<dbReference type="CDD" id="cd13831">
    <property type="entry name" value="HU"/>
    <property type="match status" value="1"/>
</dbReference>
<evidence type="ECO:0000313" key="6">
    <source>
        <dbReference type="EMBL" id="ARU54432.1"/>
    </source>
</evidence>